<gene>
    <name evidence="1" type="ORF">F6X38_08245</name>
</gene>
<evidence type="ECO:0008006" key="3">
    <source>
        <dbReference type="Google" id="ProtNLM"/>
    </source>
</evidence>
<dbReference type="EMBL" id="VZDO01000005">
    <property type="protein sequence ID" value="KAB0680170.1"/>
    <property type="molecule type" value="Genomic_DNA"/>
</dbReference>
<evidence type="ECO:0000313" key="1">
    <source>
        <dbReference type="EMBL" id="KAB0680170.1"/>
    </source>
</evidence>
<dbReference type="RefSeq" id="WP_150969214.1">
    <property type="nucleotide sequence ID" value="NZ_VZDO01000005.1"/>
</dbReference>
<dbReference type="AlphaFoldDB" id="A0A7V7TX05"/>
<dbReference type="Proteomes" id="UP000432089">
    <property type="component" value="Unassembled WGS sequence"/>
</dbReference>
<protein>
    <recommendedName>
        <fullName evidence="3">MarR family transcriptional regulator</fullName>
    </recommendedName>
</protein>
<keyword evidence="2" id="KW-1185">Reference proteome</keyword>
<accession>A0A7V7TX05</accession>
<evidence type="ECO:0000313" key="2">
    <source>
        <dbReference type="Proteomes" id="UP000432089"/>
    </source>
</evidence>
<comment type="caution">
    <text evidence="1">The sequence shown here is derived from an EMBL/GenBank/DDBJ whole genome shotgun (WGS) entry which is preliminary data.</text>
</comment>
<proteinExistence type="predicted"/>
<organism evidence="1 2">
    <name type="scientific">Plantimonas leprariae</name>
    <dbReference type="NCBI Taxonomy" id="2615207"/>
    <lineage>
        <taxon>Bacteria</taxon>
        <taxon>Pseudomonadati</taxon>
        <taxon>Pseudomonadota</taxon>
        <taxon>Alphaproteobacteria</taxon>
        <taxon>Hyphomicrobiales</taxon>
        <taxon>Aurantimonadaceae</taxon>
        <taxon>Plantimonas</taxon>
    </lineage>
</organism>
<sequence>MNVTWSDLTEVQQQLLVRLNDGYPHEDSVGRSVDQICPELLATAGSMIVLGLVEEMPGWRDSLWLRLTEAGRRIEDGSAVG</sequence>
<name>A0A7V7TX05_9HYPH</name>
<reference evidence="1 2" key="1">
    <citation type="submission" date="2019-09" db="EMBL/GenBank/DDBJ databases">
        <title>YIM 132180 draft genome.</title>
        <authorList>
            <person name="Zhang K."/>
        </authorList>
    </citation>
    <scope>NUCLEOTIDE SEQUENCE [LARGE SCALE GENOMIC DNA]</scope>
    <source>
        <strain evidence="1 2">YIM 132180</strain>
    </source>
</reference>